<dbReference type="WBParaSite" id="L893_g13546.t1">
    <property type="protein sequence ID" value="L893_g13546.t1"/>
    <property type="gene ID" value="L893_g13546"/>
</dbReference>
<evidence type="ECO:0000313" key="2">
    <source>
        <dbReference type="Proteomes" id="UP000095287"/>
    </source>
</evidence>
<proteinExistence type="predicted"/>
<keyword evidence="2" id="KW-1185">Reference proteome</keyword>
<accession>A0A1I7Y7J9</accession>
<feature type="region of interest" description="Disordered" evidence="1">
    <location>
        <begin position="1"/>
        <end position="32"/>
    </location>
</feature>
<reference evidence="3" key="1">
    <citation type="submission" date="2016-11" db="UniProtKB">
        <authorList>
            <consortium name="WormBaseParasite"/>
        </authorList>
    </citation>
    <scope>IDENTIFICATION</scope>
</reference>
<evidence type="ECO:0000313" key="3">
    <source>
        <dbReference type="WBParaSite" id="L893_g13546.t1"/>
    </source>
</evidence>
<evidence type="ECO:0000256" key="1">
    <source>
        <dbReference type="SAM" id="MobiDB-lite"/>
    </source>
</evidence>
<feature type="compositionally biased region" description="Basic and acidic residues" evidence="1">
    <location>
        <begin position="7"/>
        <end position="31"/>
    </location>
</feature>
<name>A0A1I7Y7J9_9BILA</name>
<dbReference type="AlphaFoldDB" id="A0A1I7Y7J9"/>
<organism evidence="2 3">
    <name type="scientific">Steinernema glaseri</name>
    <dbReference type="NCBI Taxonomy" id="37863"/>
    <lineage>
        <taxon>Eukaryota</taxon>
        <taxon>Metazoa</taxon>
        <taxon>Ecdysozoa</taxon>
        <taxon>Nematoda</taxon>
        <taxon>Chromadorea</taxon>
        <taxon>Rhabditida</taxon>
        <taxon>Tylenchina</taxon>
        <taxon>Panagrolaimomorpha</taxon>
        <taxon>Strongyloidoidea</taxon>
        <taxon>Steinernematidae</taxon>
        <taxon>Steinernema</taxon>
    </lineage>
</organism>
<sequence length="124" mass="14413">MASVSETETRVKTDTDRRRESRDRGERRLGESIEWSSNGPRLLRALRRPENLSDQFGRRTSIDTQTTLTLVDPQEPSMKYLLKLWRYMSTPVLQKETNKLSVRQTHGSECSEETDFLPIGQTLK</sequence>
<dbReference type="Proteomes" id="UP000095287">
    <property type="component" value="Unplaced"/>
</dbReference>
<protein>
    <submittedName>
        <fullName evidence="3">Uncharacterized protein</fullName>
    </submittedName>
</protein>